<feature type="compositionally biased region" description="Basic and acidic residues" evidence="1">
    <location>
        <begin position="21"/>
        <end position="34"/>
    </location>
</feature>
<evidence type="ECO:0000256" key="1">
    <source>
        <dbReference type="SAM" id="MobiDB-lite"/>
    </source>
</evidence>
<sequence length="51" mass="5757">MALATITATCLLTTQVQETKSHFESKPDESKDVFTHSPGVSHPQRFWQRSP</sequence>
<dbReference type="EMBL" id="JDSQ01000022">
    <property type="protein sequence ID" value="EWS77335.1"/>
    <property type="molecule type" value="Genomic_DNA"/>
</dbReference>
<organism evidence="2 3">
    <name type="scientific">Xylella taiwanensis</name>
    <dbReference type="NCBI Taxonomy" id="1444770"/>
    <lineage>
        <taxon>Bacteria</taxon>
        <taxon>Pseudomonadati</taxon>
        <taxon>Pseudomonadota</taxon>
        <taxon>Gammaproteobacteria</taxon>
        <taxon>Lysobacterales</taxon>
        <taxon>Lysobacteraceae</taxon>
        <taxon>Xylella</taxon>
    </lineage>
</organism>
<accession>Z9JG06</accession>
<dbReference type="STRING" id="1444770.AF72_11245"/>
<reference evidence="2 3" key="1">
    <citation type="journal article" date="2014" name="Genome Announc.">
        <title>Draft Genome Sequence of Xylella fastidiosa Pear Leaf Scorch Strain in Taiwan.</title>
        <authorList>
            <person name="Su C.C."/>
            <person name="Deng W.L."/>
            <person name="Jan F.J."/>
            <person name="Chang C.J."/>
            <person name="Huang H."/>
            <person name="Chen J."/>
        </authorList>
    </citation>
    <scope>NUCLEOTIDE SEQUENCE [LARGE SCALE GENOMIC DNA]</scope>
    <source>
        <strain evidence="2 3">PLS229</strain>
    </source>
</reference>
<feature type="region of interest" description="Disordered" evidence="1">
    <location>
        <begin position="21"/>
        <end position="51"/>
    </location>
</feature>
<evidence type="ECO:0000313" key="2">
    <source>
        <dbReference type="EMBL" id="EWS77335.1"/>
    </source>
</evidence>
<comment type="caution">
    <text evidence="2">The sequence shown here is derived from an EMBL/GenBank/DDBJ whole genome shotgun (WGS) entry which is preliminary data.</text>
</comment>
<gene>
    <name evidence="2" type="ORF">AF72_11245</name>
</gene>
<proteinExistence type="predicted"/>
<name>Z9JG06_9GAMM</name>
<dbReference type="PATRIC" id="fig|1444770.3.peg.2657"/>
<evidence type="ECO:0000313" key="3">
    <source>
        <dbReference type="Proteomes" id="UP000020406"/>
    </source>
</evidence>
<dbReference type="AlphaFoldDB" id="Z9JG06"/>
<dbReference type="Proteomes" id="UP000020406">
    <property type="component" value="Unassembled WGS sequence"/>
</dbReference>
<protein>
    <submittedName>
        <fullName evidence="2">Uncharacterized protein</fullName>
    </submittedName>
</protein>